<evidence type="ECO:0000256" key="5">
    <source>
        <dbReference type="PROSITE-ProRule" id="PRU00169"/>
    </source>
</evidence>
<dbReference type="RefSeq" id="WP_154447594.1">
    <property type="nucleotide sequence ID" value="NZ_WIND01000014.1"/>
</dbReference>
<dbReference type="PANTHER" id="PTHR32071">
    <property type="entry name" value="TRANSCRIPTIONAL REGULATORY PROTEIN"/>
    <property type="match status" value="1"/>
</dbReference>
<dbReference type="GO" id="GO:0000160">
    <property type="term" value="P:phosphorelay signal transduction system"/>
    <property type="evidence" value="ECO:0007669"/>
    <property type="project" value="UniProtKB-KW"/>
</dbReference>
<dbReference type="Pfam" id="PF02954">
    <property type="entry name" value="HTH_8"/>
    <property type="match status" value="1"/>
</dbReference>
<evidence type="ECO:0000256" key="4">
    <source>
        <dbReference type="ARBA" id="ARBA00023163"/>
    </source>
</evidence>
<evidence type="ECO:0000256" key="1">
    <source>
        <dbReference type="ARBA" id="ARBA00022553"/>
    </source>
</evidence>
<dbReference type="Gene3D" id="3.40.50.2300">
    <property type="match status" value="1"/>
</dbReference>
<protein>
    <submittedName>
        <fullName evidence="7">Response regulator</fullName>
    </submittedName>
</protein>
<sequence length="210" mass="22535">MSADPPRPVRVLLVDDDADVREALGQALDLAGFRVTACKSFIEATDHLGPGFAGVVVTDVCMPGKDGLDLLARAQTIDPEIPVIVMTGHGDIPMAVRAMSGGAYDFLEKPCAPRALIERVARAGALRALVLQNRRLLAERTLAAAVERDAGGAGLARKMEAVEKHLIEAALRTHRGRVQAVAEALQLPRKTLYDKFKRHGIDPAAYRTGD</sequence>
<evidence type="ECO:0000256" key="3">
    <source>
        <dbReference type="ARBA" id="ARBA00023015"/>
    </source>
</evidence>
<dbReference type="InterPro" id="IPR001789">
    <property type="entry name" value="Sig_transdc_resp-reg_receiver"/>
</dbReference>
<dbReference type="PROSITE" id="PS50110">
    <property type="entry name" value="RESPONSE_REGULATORY"/>
    <property type="match status" value="1"/>
</dbReference>
<gene>
    <name evidence="7" type="ORF">GE300_15185</name>
</gene>
<organism evidence="7 8">
    <name type="scientific">Halovulum marinum</name>
    <dbReference type="NCBI Taxonomy" id="2662447"/>
    <lineage>
        <taxon>Bacteria</taxon>
        <taxon>Pseudomonadati</taxon>
        <taxon>Pseudomonadota</taxon>
        <taxon>Alphaproteobacteria</taxon>
        <taxon>Rhodobacterales</taxon>
        <taxon>Paracoccaceae</taxon>
        <taxon>Halovulum</taxon>
    </lineage>
</organism>
<dbReference type="GO" id="GO:0043565">
    <property type="term" value="F:sequence-specific DNA binding"/>
    <property type="evidence" value="ECO:0007669"/>
    <property type="project" value="InterPro"/>
</dbReference>
<feature type="domain" description="Response regulatory" evidence="6">
    <location>
        <begin position="10"/>
        <end position="124"/>
    </location>
</feature>
<reference evidence="7 8" key="1">
    <citation type="submission" date="2019-10" db="EMBL/GenBank/DDBJ databases">
        <title>Cognatihalovulum marinum gen. nov. sp. nov., a new member of the family Rhodobacteraceae isolated from deep seawater of the Northwest Indian Ocean.</title>
        <authorList>
            <person name="Ruan C."/>
            <person name="Wang J."/>
            <person name="Zheng X."/>
            <person name="Song L."/>
            <person name="Zhu Y."/>
            <person name="Huang Y."/>
            <person name="Lu Z."/>
            <person name="Du W."/>
            <person name="Huang L."/>
            <person name="Dai X."/>
        </authorList>
    </citation>
    <scope>NUCLEOTIDE SEQUENCE [LARGE SCALE GENOMIC DNA]</scope>
    <source>
        <strain evidence="7 8">2CG4</strain>
    </source>
</reference>
<evidence type="ECO:0000313" key="7">
    <source>
        <dbReference type="EMBL" id="MSU90938.1"/>
    </source>
</evidence>
<evidence type="ECO:0000259" key="6">
    <source>
        <dbReference type="PROSITE" id="PS50110"/>
    </source>
</evidence>
<feature type="modified residue" description="4-aspartylphosphate" evidence="5">
    <location>
        <position position="59"/>
    </location>
</feature>
<dbReference type="SMART" id="SM00448">
    <property type="entry name" value="REC"/>
    <property type="match status" value="1"/>
</dbReference>
<dbReference type="InterPro" id="IPR011006">
    <property type="entry name" value="CheY-like_superfamily"/>
</dbReference>
<dbReference type="Pfam" id="PF00072">
    <property type="entry name" value="Response_reg"/>
    <property type="match status" value="1"/>
</dbReference>
<dbReference type="Gene3D" id="1.10.10.60">
    <property type="entry name" value="Homeodomain-like"/>
    <property type="match status" value="1"/>
</dbReference>
<keyword evidence="3" id="KW-0805">Transcription regulation</keyword>
<dbReference type="CDD" id="cd17549">
    <property type="entry name" value="REC_DctD-like"/>
    <property type="match status" value="1"/>
</dbReference>
<proteinExistence type="predicted"/>
<dbReference type="EMBL" id="WIND01000014">
    <property type="protein sequence ID" value="MSU90938.1"/>
    <property type="molecule type" value="Genomic_DNA"/>
</dbReference>
<dbReference type="FunFam" id="3.40.50.2300:FF:000018">
    <property type="entry name" value="DNA-binding transcriptional regulator NtrC"/>
    <property type="match status" value="1"/>
</dbReference>
<accession>A0A6L5Z316</accession>
<keyword evidence="2" id="KW-0902">Two-component regulatory system</keyword>
<name>A0A6L5Z316_9RHOB</name>
<dbReference type="InterPro" id="IPR002197">
    <property type="entry name" value="HTH_Fis"/>
</dbReference>
<dbReference type="SUPFAM" id="SSF52172">
    <property type="entry name" value="CheY-like"/>
    <property type="match status" value="1"/>
</dbReference>
<keyword evidence="4" id="KW-0804">Transcription</keyword>
<keyword evidence="1 5" id="KW-0597">Phosphoprotein</keyword>
<dbReference type="Proteomes" id="UP000474957">
    <property type="component" value="Unassembled WGS sequence"/>
</dbReference>
<dbReference type="AlphaFoldDB" id="A0A6L5Z316"/>
<dbReference type="PRINTS" id="PR01590">
    <property type="entry name" value="HTHFIS"/>
</dbReference>
<dbReference type="InterPro" id="IPR009057">
    <property type="entry name" value="Homeodomain-like_sf"/>
</dbReference>
<dbReference type="SUPFAM" id="SSF46689">
    <property type="entry name" value="Homeodomain-like"/>
    <property type="match status" value="1"/>
</dbReference>
<dbReference type="PANTHER" id="PTHR32071:SF57">
    <property type="entry name" value="C4-DICARBOXYLATE TRANSPORT TRANSCRIPTIONAL REGULATORY PROTEIN DCTD"/>
    <property type="match status" value="1"/>
</dbReference>
<evidence type="ECO:0000313" key="8">
    <source>
        <dbReference type="Proteomes" id="UP000474957"/>
    </source>
</evidence>
<keyword evidence="8" id="KW-1185">Reference proteome</keyword>
<comment type="caution">
    <text evidence="7">The sequence shown here is derived from an EMBL/GenBank/DDBJ whole genome shotgun (WGS) entry which is preliminary data.</text>
</comment>
<evidence type="ECO:0000256" key="2">
    <source>
        <dbReference type="ARBA" id="ARBA00023012"/>
    </source>
</evidence>